<feature type="region of interest" description="VHIID" evidence="5">
    <location>
        <begin position="242"/>
        <end position="307"/>
    </location>
</feature>
<comment type="caution">
    <text evidence="5">Lacks conserved residue(s) required for the propagation of feature annotation.</text>
</comment>
<dbReference type="Proteomes" id="UP001497480">
    <property type="component" value="Unassembled WGS sequence"/>
</dbReference>
<dbReference type="GO" id="GO:0005634">
    <property type="term" value="C:nucleus"/>
    <property type="evidence" value="ECO:0007669"/>
    <property type="project" value="UniProtKB-SubCell"/>
</dbReference>
<accession>A0AAV1XY00</accession>
<keyword evidence="4" id="KW-0539">Nucleus</keyword>
<feature type="short sequence motif" description="VHIID" evidence="5">
    <location>
        <begin position="273"/>
        <end position="277"/>
    </location>
</feature>
<keyword evidence="8" id="KW-1185">Reference proteome</keyword>
<comment type="subcellular location">
    <subcellularLocation>
        <location evidence="1">Nucleus</location>
    </subcellularLocation>
</comment>
<proteinExistence type="inferred from homology"/>
<evidence type="ECO:0000256" key="3">
    <source>
        <dbReference type="ARBA" id="ARBA00023163"/>
    </source>
</evidence>
<dbReference type="AlphaFoldDB" id="A0AAV1XY00"/>
<sequence>MAQKHSPPGAIHFYQILQSNNPWHDSNSQGTTICFETIQDQYFTLDSSSPPPTALIACDSPSRETSISSNNRIPLSPQQGSQSSDITYGTPISGYSSSADDDATDLKHRLRELEMQLLGPDASDTVYTYGCCLLNNGLHGASPPNPIAKYDWNQIAEMIPKLKLREVLMVCAQAVSDDDIPRAVGWMDNVLRKMVSVSGDPIQRLGAYLLEGLRARLESSGSVIYKSLKCEQASGNELMSYMHMLYKICPYWKFAYISSNAVIAEAMENESMIHIIDFQIAQGTQWQLLMEDLARRPGGPPSMRITGIDDSQSFNARGGGLEIVGQRLSNISRSCGVPFEFHGVAKSACVVQKEDLGVRPGEGVAVTFPYVLHHMPDEGVSMENHRDRVLRLVKSLSPKVVSLVEQESNTNTCPFFNRFVETLDYYSAMFESIDVGWAREDKKRISTEQQCVARDIVSMIGCEGIERVERHEVFGKWRSRFYMAGFKQCPMSYSVMGGVGDMLKEFSANYRLQHRDGALYLGWNNRAMTTSSAWR</sequence>
<feature type="compositionally biased region" description="Polar residues" evidence="6">
    <location>
        <begin position="63"/>
        <end position="87"/>
    </location>
</feature>
<protein>
    <submittedName>
        <fullName evidence="7">Uncharacterized protein</fullName>
    </submittedName>
</protein>
<dbReference type="InterPro" id="IPR005202">
    <property type="entry name" value="TF_GRAS"/>
</dbReference>
<keyword evidence="2" id="KW-0805">Transcription regulation</keyword>
<evidence type="ECO:0000256" key="6">
    <source>
        <dbReference type="SAM" id="MobiDB-lite"/>
    </source>
</evidence>
<comment type="caution">
    <text evidence="7">The sequence shown here is derived from an EMBL/GenBank/DDBJ whole genome shotgun (WGS) entry which is preliminary data.</text>
</comment>
<dbReference type="Pfam" id="PF03514">
    <property type="entry name" value="GRAS"/>
    <property type="match status" value="1"/>
</dbReference>
<evidence type="ECO:0000313" key="7">
    <source>
        <dbReference type="EMBL" id="CAL0325872.1"/>
    </source>
</evidence>
<gene>
    <name evidence="7" type="ORF">LLUT_LOCUS26932</name>
</gene>
<evidence type="ECO:0000256" key="5">
    <source>
        <dbReference type="PROSITE-ProRule" id="PRU01191"/>
    </source>
</evidence>
<evidence type="ECO:0000256" key="1">
    <source>
        <dbReference type="ARBA" id="ARBA00004123"/>
    </source>
</evidence>
<feature type="region of interest" description="Leucine repeat II (LRII)" evidence="5">
    <location>
        <begin position="323"/>
        <end position="355"/>
    </location>
</feature>
<organism evidence="7 8">
    <name type="scientific">Lupinus luteus</name>
    <name type="common">European yellow lupine</name>
    <dbReference type="NCBI Taxonomy" id="3873"/>
    <lineage>
        <taxon>Eukaryota</taxon>
        <taxon>Viridiplantae</taxon>
        <taxon>Streptophyta</taxon>
        <taxon>Embryophyta</taxon>
        <taxon>Tracheophyta</taxon>
        <taxon>Spermatophyta</taxon>
        <taxon>Magnoliopsida</taxon>
        <taxon>eudicotyledons</taxon>
        <taxon>Gunneridae</taxon>
        <taxon>Pentapetalae</taxon>
        <taxon>rosids</taxon>
        <taxon>fabids</taxon>
        <taxon>Fabales</taxon>
        <taxon>Fabaceae</taxon>
        <taxon>Papilionoideae</taxon>
        <taxon>50 kb inversion clade</taxon>
        <taxon>genistoids sensu lato</taxon>
        <taxon>core genistoids</taxon>
        <taxon>Genisteae</taxon>
        <taxon>Lupinus</taxon>
    </lineage>
</organism>
<dbReference type="PROSITE" id="PS50985">
    <property type="entry name" value="GRAS"/>
    <property type="match status" value="1"/>
</dbReference>
<evidence type="ECO:0000256" key="2">
    <source>
        <dbReference type="ARBA" id="ARBA00023015"/>
    </source>
</evidence>
<dbReference type="EMBL" id="CAXHTB010000018">
    <property type="protein sequence ID" value="CAL0325872.1"/>
    <property type="molecule type" value="Genomic_DNA"/>
</dbReference>
<comment type="similarity">
    <text evidence="5">Belongs to the GRAS family.</text>
</comment>
<feature type="region of interest" description="SAW" evidence="5">
    <location>
        <begin position="461"/>
        <end position="535"/>
    </location>
</feature>
<evidence type="ECO:0000313" key="8">
    <source>
        <dbReference type="Proteomes" id="UP001497480"/>
    </source>
</evidence>
<feature type="region of interest" description="Disordered" evidence="6">
    <location>
        <begin position="53"/>
        <end position="101"/>
    </location>
</feature>
<name>A0AAV1XY00_LUPLU</name>
<keyword evidence="3" id="KW-0804">Transcription</keyword>
<dbReference type="PANTHER" id="PTHR31636">
    <property type="entry name" value="OSJNBA0084A10.13 PROTEIN-RELATED"/>
    <property type="match status" value="1"/>
</dbReference>
<evidence type="ECO:0000256" key="4">
    <source>
        <dbReference type="ARBA" id="ARBA00023242"/>
    </source>
</evidence>
<reference evidence="7 8" key="1">
    <citation type="submission" date="2024-03" db="EMBL/GenBank/DDBJ databases">
        <authorList>
            <person name="Martinez-Hernandez J."/>
        </authorList>
    </citation>
    <scope>NUCLEOTIDE SEQUENCE [LARGE SCALE GENOMIC DNA]</scope>
</reference>